<sequence length="185" mass="21932">MSSGFSNIQLNAESMHPHRFVESFFSSIDLLIERLAFLRRNVPGPIPYEYLNYFQIIENKLEILKTFMIAMKNSVCHRVRGPLDLDHFEALVNDISNSLWEKVLLTQANHGALQDLSVHYREFRSECLRSHCARREFIHEIDVLGRIEIGLFATVSFYHRAFEQTYTWLFVFQRFADRVFQRELI</sequence>
<reference evidence="3" key="1">
    <citation type="journal article" date="2020" name="PLoS Negl. Trop. Dis.">
        <title>High-quality nuclear genome for Sarcoptes scabiei-A critical resource for a neglected parasite.</title>
        <authorList>
            <person name="Korhonen P.K."/>
            <person name="Gasser R.B."/>
            <person name="Ma G."/>
            <person name="Wang T."/>
            <person name="Stroehlein A.J."/>
            <person name="Young N.D."/>
            <person name="Ang C.S."/>
            <person name="Fernando D.D."/>
            <person name="Lu H.C."/>
            <person name="Taylor S."/>
            <person name="Reynolds S.L."/>
            <person name="Mofiz E."/>
            <person name="Najaraj S.H."/>
            <person name="Gowda H."/>
            <person name="Madugundu A."/>
            <person name="Renuse S."/>
            <person name="Holt D."/>
            <person name="Pandey A."/>
            <person name="Papenfuss A.T."/>
            <person name="Fischer K."/>
        </authorList>
    </citation>
    <scope>NUCLEOTIDE SEQUENCE [LARGE SCALE GENOMIC DNA]</scope>
</reference>
<keyword evidence="3" id="KW-1185">Reference proteome</keyword>
<organism evidence="1">
    <name type="scientific">Sarcoptes scabiei</name>
    <name type="common">Itch mite</name>
    <name type="synonym">Acarus scabiei</name>
    <dbReference type="NCBI Taxonomy" id="52283"/>
    <lineage>
        <taxon>Eukaryota</taxon>
        <taxon>Metazoa</taxon>
        <taxon>Ecdysozoa</taxon>
        <taxon>Arthropoda</taxon>
        <taxon>Chelicerata</taxon>
        <taxon>Arachnida</taxon>
        <taxon>Acari</taxon>
        <taxon>Acariformes</taxon>
        <taxon>Sarcoptiformes</taxon>
        <taxon>Astigmata</taxon>
        <taxon>Psoroptidia</taxon>
        <taxon>Sarcoptoidea</taxon>
        <taxon>Sarcoptidae</taxon>
        <taxon>Sarcoptinae</taxon>
        <taxon>Sarcoptes</taxon>
    </lineage>
</organism>
<name>A0A834RK63_SARSC</name>
<evidence type="ECO:0000313" key="2">
    <source>
        <dbReference type="EnsemblMetazoa" id="KAF7495773.1"/>
    </source>
</evidence>
<gene>
    <name evidence="1" type="ORF">SSS_6417</name>
</gene>
<proteinExistence type="predicted"/>
<dbReference type="Proteomes" id="UP000070412">
    <property type="component" value="Unassembled WGS sequence"/>
</dbReference>
<reference evidence="1" key="2">
    <citation type="submission" date="2020-01" db="EMBL/GenBank/DDBJ databases">
        <authorList>
            <person name="Korhonen P.K.K."/>
            <person name="Guangxu M.G."/>
            <person name="Wang T.W."/>
            <person name="Stroehlein A.J.S."/>
            <person name="Young N.D."/>
            <person name="Ang C.-S.A."/>
            <person name="Fernando D.W.F."/>
            <person name="Lu H.L."/>
            <person name="Taylor S.T."/>
            <person name="Ehtesham M.E.M."/>
            <person name="Najaraj S.H.N."/>
            <person name="Harsha G.H.G."/>
            <person name="Madugundu A.M."/>
            <person name="Renuse S.R."/>
            <person name="Holt D.H."/>
            <person name="Pandey A.P."/>
            <person name="Papenfuss A.P."/>
            <person name="Gasser R.B.G."/>
            <person name="Fischer K.F."/>
        </authorList>
    </citation>
    <scope>NUCLEOTIDE SEQUENCE</scope>
    <source>
        <strain evidence="1">SSS_KF_BRIS2020</strain>
    </source>
</reference>
<dbReference type="EnsemblMetazoa" id="SSS_6417s_mrna">
    <property type="protein sequence ID" value="KAF7495773.1"/>
    <property type="gene ID" value="SSS_6417"/>
</dbReference>
<reference evidence="2" key="3">
    <citation type="submission" date="2022-06" db="UniProtKB">
        <authorList>
            <consortium name="EnsemblMetazoa"/>
        </authorList>
    </citation>
    <scope>IDENTIFICATION</scope>
</reference>
<accession>A0A834RK63</accession>
<protein>
    <submittedName>
        <fullName evidence="1 2">Uncharacterized protein</fullName>
    </submittedName>
</protein>
<evidence type="ECO:0000313" key="3">
    <source>
        <dbReference type="Proteomes" id="UP000070412"/>
    </source>
</evidence>
<dbReference type="AlphaFoldDB" id="A0A834RK63"/>
<evidence type="ECO:0000313" key="1">
    <source>
        <dbReference type="EMBL" id="KAF7495773.1"/>
    </source>
</evidence>
<dbReference type="EMBL" id="WVUK01000045">
    <property type="protein sequence ID" value="KAF7495773.1"/>
    <property type="molecule type" value="Genomic_DNA"/>
</dbReference>